<dbReference type="PROSITE" id="PS51782">
    <property type="entry name" value="LYSM"/>
    <property type="match status" value="1"/>
</dbReference>
<dbReference type="GO" id="GO:0005576">
    <property type="term" value="C:extracellular region"/>
    <property type="evidence" value="ECO:0007669"/>
    <property type="project" value="TreeGrafter"/>
</dbReference>
<proteinExistence type="inferred from homology"/>
<dbReference type="CDD" id="cd16913">
    <property type="entry name" value="YkuD_like"/>
    <property type="match status" value="1"/>
</dbReference>
<evidence type="ECO:0000256" key="1">
    <source>
        <dbReference type="ARBA" id="ARBA00004752"/>
    </source>
</evidence>
<dbReference type="InterPro" id="IPR018392">
    <property type="entry name" value="LysM"/>
</dbReference>
<dbReference type="SMART" id="SM00257">
    <property type="entry name" value="LysM"/>
    <property type="match status" value="1"/>
</dbReference>
<evidence type="ECO:0000259" key="12">
    <source>
        <dbReference type="PROSITE" id="PS52029"/>
    </source>
</evidence>
<evidence type="ECO:0000313" key="13">
    <source>
        <dbReference type="EMBL" id="PIQ85487.1"/>
    </source>
</evidence>
<sequence length="276" mass="30456">MKKLYALIPCLCLSVFFQHPSLALGEGETAAAQEVSVPVTATPDFQSLLSEARFMAEASEWVGARDRYRALLTLEGLPNDLRETAQKEYEALNMKILFSPVQTEESAVHVVEKGDNLYDIAKKYHTTVDLIRKSNLLTKDTIYPGQKLKVLKAELSLAVDRSANLLGLFADGMLLKTYRVGTGKDDSTPIGRTEIVNKLENPTWYNSGAVIPPDSPKNELGTRWMGFSLQGYGIHGTTAPETIGKHESQGCIRMLNQDVEELYLIVPAGTPVVIKE</sequence>
<comment type="similarity">
    <text evidence="2">Belongs to the YkuD family.</text>
</comment>
<dbReference type="GO" id="GO:0071555">
    <property type="term" value="P:cell wall organization"/>
    <property type="evidence" value="ECO:0007669"/>
    <property type="project" value="UniProtKB-UniRule"/>
</dbReference>
<dbReference type="Gene3D" id="3.10.350.10">
    <property type="entry name" value="LysM domain"/>
    <property type="match status" value="1"/>
</dbReference>
<dbReference type="Proteomes" id="UP000230859">
    <property type="component" value="Unassembled WGS sequence"/>
</dbReference>
<keyword evidence="6 9" id="KW-0133">Cell shape</keyword>
<dbReference type="CDD" id="cd00118">
    <property type="entry name" value="LysM"/>
    <property type="match status" value="1"/>
</dbReference>
<dbReference type="InterPro" id="IPR038063">
    <property type="entry name" value="Transpep_catalytic_dom"/>
</dbReference>
<dbReference type="Pfam" id="PF03734">
    <property type="entry name" value="YkuD"/>
    <property type="match status" value="1"/>
</dbReference>
<keyword evidence="3" id="KW-0328">Glycosyltransferase</keyword>
<dbReference type="AlphaFoldDB" id="A0A2H0LM62"/>
<gene>
    <name evidence="13" type="ORF">COV74_08330</name>
</gene>
<dbReference type="InterPro" id="IPR036779">
    <property type="entry name" value="LysM_dom_sf"/>
</dbReference>
<dbReference type="GO" id="GO:0071972">
    <property type="term" value="F:peptidoglycan L,D-transpeptidase activity"/>
    <property type="evidence" value="ECO:0007669"/>
    <property type="project" value="TreeGrafter"/>
</dbReference>
<evidence type="ECO:0000256" key="7">
    <source>
        <dbReference type="ARBA" id="ARBA00022984"/>
    </source>
</evidence>
<dbReference type="GO" id="GO:0016757">
    <property type="term" value="F:glycosyltransferase activity"/>
    <property type="evidence" value="ECO:0007669"/>
    <property type="project" value="UniProtKB-KW"/>
</dbReference>
<evidence type="ECO:0000256" key="5">
    <source>
        <dbReference type="ARBA" id="ARBA00022801"/>
    </source>
</evidence>
<keyword evidence="5" id="KW-0378">Hydrolase</keyword>
<keyword evidence="4" id="KW-0808">Transferase</keyword>
<keyword evidence="7 9" id="KW-0573">Peptidoglycan synthesis</keyword>
<feature type="active site" description="Nucleophile" evidence="9">
    <location>
        <position position="251"/>
    </location>
</feature>
<evidence type="ECO:0000256" key="6">
    <source>
        <dbReference type="ARBA" id="ARBA00022960"/>
    </source>
</evidence>
<feature type="domain" description="L,D-TPase catalytic" evidence="12">
    <location>
        <begin position="155"/>
        <end position="275"/>
    </location>
</feature>
<evidence type="ECO:0000256" key="4">
    <source>
        <dbReference type="ARBA" id="ARBA00022679"/>
    </source>
</evidence>
<dbReference type="SUPFAM" id="SSF141523">
    <property type="entry name" value="L,D-transpeptidase catalytic domain-like"/>
    <property type="match status" value="1"/>
</dbReference>
<comment type="pathway">
    <text evidence="1 9">Cell wall biogenesis; peptidoglycan biosynthesis.</text>
</comment>
<dbReference type="Gene3D" id="2.40.440.10">
    <property type="entry name" value="L,D-transpeptidase catalytic domain-like"/>
    <property type="match status" value="1"/>
</dbReference>
<dbReference type="GO" id="GO:0008360">
    <property type="term" value="P:regulation of cell shape"/>
    <property type="evidence" value="ECO:0007669"/>
    <property type="project" value="UniProtKB-UniRule"/>
</dbReference>
<dbReference type="PROSITE" id="PS52029">
    <property type="entry name" value="LD_TPASE"/>
    <property type="match status" value="1"/>
</dbReference>
<feature type="domain" description="LysM" evidence="11">
    <location>
        <begin position="107"/>
        <end position="150"/>
    </location>
</feature>
<dbReference type="GO" id="GO:0018104">
    <property type="term" value="P:peptidoglycan-protein cross-linking"/>
    <property type="evidence" value="ECO:0007669"/>
    <property type="project" value="TreeGrafter"/>
</dbReference>
<dbReference type="Pfam" id="PF01476">
    <property type="entry name" value="LysM"/>
    <property type="match status" value="1"/>
</dbReference>
<organism evidence="13 14">
    <name type="scientific">Candidatus Abzuiibacterium crystallinum</name>
    <dbReference type="NCBI Taxonomy" id="1974748"/>
    <lineage>
        <taxon>Bacteria</taxon>
        <taxon>Pseudomonadati</taxon>
        <taxon>Candidatus Omnitrophota</taxon>
        <taxon>Candidatus Abzuiibacterium</taxon>
    </lineage>
</organism>
<keyword evidence="10" id="KW-0732">Signal</keyword>
<comment type="caution">
    <text evidence="13">The sequence shown here is derived from an EMBL/GenBank/DDBJ whole genome shotgun (WGS) entry which is preliminary data.</text>
</comment>
<evidence type="ECO:0000313" key="14">
    <source>
        <dbReference type="Proteomes" id="UP000230859"/>
    </source>
</evidence>
<protein>
    <submittedName>
        <fullName evidence="13">Uncharacterized protein</fullName>
    </submittedName>
</protein>
<dbReference type="EMBL" id="PCVY01000065">
    <property type="protein sequence ID" value="PIQ85487.1"/>
    <property type="molecule type" value="Genomic_DNA"/>
</dbReference>
<dbReference type="InterPro" id="IPR050979">
    <property type="entry name" value="LD-transpeptidase"/>
</dbReference>
<keyword evidence="8 9" id="KW-0961">Cell wall biogenesis/degradation</keyword>
<feature type="chain" id="PRO_5013937221" evidence="10">
    <location>
        <begin position="24"/>
        <end position="276"/>
    </location>
</feature>
<reference evidence="13 14" key="1">
    <citation type="submission" date="2017-09" db="EMBL/GenBank/DDBJ databases">
        <title>Depth-based differentiation of microbial function through sediment-hosted aquifers and enrichment of novel symbionts in the deep terrestrial subsurface.</title>
        <authorList>
            <person name="Probst A.J."/>
            <person name="Ladd B."/>
            <person name="Jarett J.K."/>
            <person name="Geller-Mcgrath D.E."/>
            <person name="Sieber C.M."/>
            <person name="Emerson J.B."/>
            <person name="Anantharaman K."/>
            <person name="Thomas B.C."/>
            <person name="Malmstrom R."/>
            <person name="Stieglmeier M."/>
            <person name="Klingl A."/>
            <person name="Woyke T."/>
            <person name="Ryan C.M."/>
            <person name="Banfield J.F."/>
        </authorList>
    </citation>
    <scope>NUCLEOTIDE SEQUENCE [LARGE SCALE GENOMIC DNA]</scope>
    <source>
        <strain evidence="13">CG11_big_fil_rev_8_21_14_0_20_45_26</strain>
    </source>
</reference>
<evidence type="ECO:0000259" key="11">
    <source>
        <dbReference type="PROSITE" id="PS51782"/>
    </source>
</evidence>
<dbReference type="PANTHER" id="PTHR30582">
    <property type="entry name" value="L,D-TRANSPEPTIDASE"/>
    <property type="match status" value="1"/>
</dbReference>
<evidence type="ECO:0000256" key="3">
    <source>
        <dbReference type="ARBA" id="ARBA00022676"/>
    </source>
</evidence>
<evidence type="ECO:0000256" key="10">
    <source>
        <dbReference type="SAM" id="SignalP"/>
    </source>
</evidence>
<feature type="active site" description="Proton donor/acceptor" evidence="9">
    <location>
        <position position="235"/>
    </location>
</feature>
<evidence type="ECO:0000256" key="2">
    <source>
        <dbReference type="ARBA" id="ARBA00005992"/>
    </source>
</evidence>
<accession>A0A2H0LM62</accession>
<dbReference type="PANTHER" id="PTHR30582:SF24">
    <property type="entry name" value="L,D-TRANSPEPTIDASE ERFK_SRFK-RELATED"/>
    <property type="match status" value="1"/>
</dbReference>
<dbReference type="UniPathway" id="UPA00219"/>
<name>A0A2H0LM62_9BACT</name>
<dbReference type="SUPFAM" id="SSF54106">
    <property type="entry name" value="LysM domain"/>
    <property type="match status" value="1"/>
</dbReference>
<evidence type="ECO:0000256" key="9">
    <source>
        <dbReference type="PROSITE-ProRule" id="PRU01373"/>
    </source>
</evidence>
<evidence type="ECO:0000256" key="8">
    <source>
        <dbReference type="ARBA" id="ARBA00023316"/>
    </source>
</evidence>
<dbReference type="InterPro" id="IPR005490">
    <property type="entry name" value="LD_TPept_cat_dom"/>
</dbReference>
<feature type="signal peptide" evidence="10">
    <location>
        <begin position="1"/>
        <end position="23"/>
    </location>
</feature>